<dbReference type="InterPro" id="IPR000086">
    <property type="entry name" value="NUDIX_hydrolase_dom"/>
</dbReference>
<gene>
    <name evidence="4" type="primary">rppH_1</name>
    <name evidence="4" type="ORF">PFRI_08090</name>
</gene>
<evidence type="ECO:0000259" key="3">
    <source>
        <dbReference type="PROSITE" id="PS51462"/>
    </source>
</evidence>
<dbReference type="EMBL" id="MLCB01000073">
    <property type="protein sequence ID" value="OJI94908.1"/>
    <property type="molecule type" value="Genomic_DNA"/>
</dbReference>
<name>A0A1L9P061_9RHOB</name>
<dbReference type="Pfam" id="PF00293">
    <property type="entry name" value="NUDIX"/>
    <property type="match status" value="1"/>
</dbReference>
<sequence>MQMIRRFGEPPHDGIKYTLRPGAYAILQQNDRILLTFQDSPFLEFQLPGGGIDPNENVIHALRREILEETGYTIGAPRKIGAFRRFVHMPEYNIWAEKLCHIYYARPALKKGPPTEAGHTSHWVSKQQAISFVANVGDRHFLRRTFRSL</sequence>
<evidence type="ECO:0000256" key="1">
    <source>
        <dbReference type="ARBA" id="ARBA00001946"/>
    </source>
</evidence>
<dbReference type="Gene3D" id="3.90.79.10">
    <property type="entry name" value="Nucleoside Triphosphate Pyrophosphohydrolase"/>
    <property type="match status" value="1"/>
</dbReference>
<accession>A0A1L9P061</accession>
<dbReference type="PROSITE" id="PS51462">
    <property type="entry name" value="NUDIX"/>
    <property type="match status" value="1"/>
</dbReference>
<dbReference type="STRING" id="696762.PFRI_08090"/>
<dbReference type="PROSITE" id="PS00893">
    <property type="entry name" value="NUDIX_BOX"/>
    <property type="match status" value="1"/>
</dbReference>
<evidence type="ECO:0000313" key="5">
    <source>
        <dbReference type="Proteomes" id="UP000184514"/>
    </source>
</evidence>
<dbReference type="Proteomes" id="UP000184514">
    <property type="component" value="Unassembled WGS sequence"/>
</dbReference>
<comment type="caution">
    <text evidence="4">The sequence shown here is derived from an EMBL/GenBank/DDBJ whole genome shotgun (WGS) entry which is preliminary data.</text>
</comment>
<dbReference type="AlphaFoldDB" id="A0A1L9P061"/>
<dbReference type="SUPFAM" id="SSF55811">
    <property type="entry name" value="Nudix"/>
    <property type="match status" value="1"/>
</dbReference>
<protein>
    <submittedName>
        <fullName evidence="4">RNA pyrophosphohydrolase</fullName>
    </submittedName>
</protein>
<comment type="cofactor">
    <cofactor evidence="1">
        <name>Mg(2+)</name>
        <dbReference type="ChEBI" id="CHEBI:18420"/>
    </cofactor>
</comment>
<dbReference type="GO" id="GO:0016787">
    <property type="term" value="F:hydrolase activity"/>
    <property type="evidence" value="ECO:0007669"/>
    <property type="project" value="UniProtKB-KW"/>
</dbReference>
<keyword evidence="2 4" id="KW-0378">Hydrolase</keyword>
<feature type="domain" description="Nudix hydrolase" evidence="3">
    <location>
        <begin position="18"/>
        <end position="147"/>
    </location>
</feature>
<evidence type="ECO:0000256" key="2">
    <source>
        <dbReference type="ARBA" id="ARBA00022801"/>
    </source>
</evidence>
<keyword evidence="5" id="KW-1185">Reference proteome</keyword>
<evidence type="ECO:0000313" key="4">
    <source>
        <dbReference type="EMBL" id="OJI94908.1"/>
    </source>
</evidence>
<dbReference type="InterPro" id="IPR020084">
    <property type="entry name" value="NUDIX_hydrolase_CS"/>
</dbReference>
<proteinExistence type="predicted"/>
<reference evidence="4 5" key="1">
    <citation type="submission" date="2016-10" db="EMBL/GenBank/DDBJ databases">
        <title>Genome sequence of Planktotalea frisia SH6-1.</title>
        <authorList>
            <person name="Poehlein A."/>
            <person name="Bakenhus I."/>
            <person name="Voget S."/>
            <person name="Brinkhoff T."/>
            <person name="Simon M."/>
        </authorList>
    </citation>
    <scope>NUCLEOTIDE SEQUENCE [LARGE SCALE GENOMIC DNA]</scope>
    <source>
        <strain evidence="4 5">SH6-1</strain>
    </source>
</reference>
<organism evidence="4 5">
    <name type="scientific">Planktotalea frisia</name>
    <dbReference type="NCBI Taxonomy" id="696762"/>
    <lineage>
        <taxon>Bacteria</taxon>
        <taxon>Pseudomonadati</taxon>
        <taxon>Pseudomonadota</taxon>
        <taxon>Alphaproteobacteria</taxon>
        <taxon>Rhodobacterales</taxon>
        <taxon>Paracoccaceae</taxon>
        <taxon>Planktotalea</taxon>
    </lineage>
</organism>
<dbReference type="InterPro" id="IPR015797">
    <property type="entry name" value="NUDIX_hydrolase-like_dom_sf"/>
</dbReference>